<accession>A0A6S6ZZP8</accession>
<feature type="coiled-coil region" evidence="1">
    <location>
        <begin position="391"/>
        <end position="425"/>
    </location>
</feature>
<dbReference type="AlphaFoldDB" id="A0A6S6ZZP8"/>
<evidence type="ECO:0000313" key="3">
    <source>
        <dbReference type="Proteomes" id="UP000494269"/>
    </source>
</evidence>
<name>A0A6S6ZZP8_9BURK</name>
<keyword evidence="1" id="KW-0175">Coiled coil</keyword>
<protein>
    <submittedName>
        <fullName evidence="2">Uncharacterized protein</fullName>
    </submittedName>
</protein>
<evidence type="ECO:0000256" key="1">
    <source>
        <dbReference type="SAM" id="Coils"/>
    </source>
</evidence>
<reference evidence="2 3" key="1">
    <citation type="submission" date="2020-04" db="EMBL/GenBank/DDBJ databases">
        <authorList>
            <person name="De Canck E."/>
        </authorList>
    </citation>
    <scope>NUCLEOTIDE SEQUENCE [LARGE SCALE GENOMIC DNA]</scope>
    <source>
        <strain evidence="2 3">LMG 3441</strain>
    </source>
</reference>
<keyword evidence="3" id="KW-1185">Reference proteome</keyword>
<evidence type="ECO:0000313" key="2">
    <source>
        <dbReference type="EMBL" id="CAB3669268.1"/>
    </source>
</evidence>
<organism evidence="2 3">
    <name type="scientific">Achromobacter kerstersii</name>
    <dbReference type="NCBI Taxonomy" id="1353890"/>
    <lineage>
        <taxon>Bacteria</taxon>
        <taxon>Pseudomonadati</taxon>
        <taxon>Pseudomonadota</taxon>
        <taxon>Betaproteobacteria</taxon>
        <taxon>Burkholderiales</taxon>
        <taxon>Alcaligenaceae</taxon>
        <taxon>Achromobacter</taxon>
    </lineage>
</organism>
<proteinExistence type="predicted"/>
<dbReference type="Proteomes" id="UP000494269">
    <property type="component" value="Unassembled WGS sequence"/>
</dbReference>
<sequence length="561" mass="62921">MAGALPSRKEGFTPAELGATLLKAHGVPSDALTLGPGTLNQLEPGPIWQSLVLDLMLGNIDQHFWGWSDSNAIHLLDYWKRLDPALKFVFIYSKPAAALTPAENDAHIGDPKVLDQRLRGWRAFNSEMLHFFNRNPERSVLVHVEEATSSVKTYLQHLRTRLDAPLAEPPAYLLENQASDFSRNAARWDRSDSAIGGLARYGDLNHEQNPCESLTSKGALKHFLAEQLVAQFPEAGQLYEDLQSVATLPERRSEQTSLPILSAWLDFRSLEQSLAHKEQALSESMANNAAEKAASIQKLELLEGVNRGLNEQINSLSLVNAAIKDELHVAHGQAEAANRDALAERNELLSQLLTVQEDLERRSAAAATEKLASERINIQLVNAQVEAAANARAFDERLKAVDKDKAELRSEYEQLFAQLRIVHEELELLYRDNREFRKREILRNPPLYGAADRIKQQLTYRLGATILHSSKSLTGWIFMPAALIQTTRDFKRARKASASIKLPAISQYRDAHEAEKTKQHLSYRLGKAFLENIGSPIGWFRLPAAMRRSVREFEASRATKK</sequence>
<gene>
    <name evidence="2" type="ORF">LMG3441_00982</name>
</gene>
<dbReference type="EMBL" id="CADIJQ010000001">
    <property type="protein sequence ID" value="CAB3669268.1"/>
    <property type="molecule type" value="Genomic_DNA"/>
</dbReference>